<evidence type="ECO:0000313" key="2">
    <source>
        <dbReference type="Proteomes" id="UP000616547"/>
    </source>
</evidence>
<protein>
    <submittedName>
        <fullName evidence="1">Uncharacterized protein</fullName>
    </submittedName>
</protein>
<name>A0ABQ3W6Z7_9LACO</name>
<comment type="caution">
    <text evidence="1">The sequence shown here is derived from an EMBL/GenBank/DDBJ whole genome shotgun (WGS) entry which is preliminary data.</text>
</comment>
<evidence type="ECO:0000313" key="1">
    <source>
        <dbReference type="EMBL" id="GHW00864.1"/>
    </source>
</evidence>
<dbReference type="Proteomes" id="UP000616547">
    <property type="component" value="Unassembled WGS sequence"/>
</dbReference>
<keyword evidence="2" id="KW-1185">Reference proteome</keyword>
<proteinExistence type="predicted"/>
<accession>A0ABQ3W6Z7</accession>
<reference evidence="2" key="1">
    <citation type="submission" date="2021-01" db="EMBL/GenBank/DDBJ databases">
        <title>Draft genome sequence of Nasalis larvatus strain YZ03.</title>
        <authorList>
            <person name="Suzuki-Hashido N."/>
            <person name="Tsuchida S."/>
            <person name="Hayakawa T."/>
        </authorList>
    </citation>
    <scope>NUCLEOTIDE SEQUENCE [LARGE SCALE GENOMIC DNA]</scope>
    <source>
        <strain evidence="2">YZ03</strain>
    </source>
</reference>
<dbReference type="RefSeq" id="WP_201331700.1">
    <property type="nucleotide sequence ID" value="NZ_BOCG01000254.1"/>
</dbReference>
<sequence>MDTTDILAALNRVITINRKHGNLYSDRDMLQLSLYINDLIIENKELKEALKNTNPGESA</sequence>
<organism evidence="1 2">
    <name type="scientific">Lactobacillus nasalidis</name>
    <dbReference type="NCBI Taxonomy" id="2797258"/>
    <lineage>
        <taxon>Bacteria</taxon>
        <taxon>Bacillati</taxon>
        <taxon>Bacillota</taxon>
        <taxon>Bacilli</taxon>
        <taxon>Lactobacillales</taxon>
        <taxon>Lactobacillaceae</taxon>
        <taxon>Lactobacillus</taxon>
    </lineage>
</organism>
<gene>
    <name evidence="1" type="ORF">lacNasYZ03_05510</name>
</gene>
<dbReference type="EMBL" id="BOCI01000143">
    <property type="protein sequence ID" value="GHW00864.1"/>
    <property type="molecule type" value="Genomic_DNA"/>
</dbReference>